<dbReference type="OMA" id="YGPFRSH"/>
<keyword evidence="3" id="KW-0808">Transferase</keyword>
<protein>
    <submittedName>
        <fullName evidence="3">Kinase-like protein</fullName>
    </submittedName>
</protein>
<feature type="region of interest" description="Disordered" evidence="1">
    <location>
        <begin position="1"/>
        <end position="20"/>
    </location>
</feature>
<dbReference type="InParanoid" id="A0A165J7R5"/>
<evidence type="ECO:0000256" key="1">
    <source>
        <dbReference type="SAM" id="MobiDB-lite"/>
    </source>
</evidence>
<dbReference type="PANTHER" id="PTHR21310:SF15">
    <property type="entry name" value="AMINOGLYCOSIDE PHOSPHOTRANSFERASE DOMAIN-CONTAINING PROTEIN"/>
    <property type="match status" value="1"/>
</dbReference>
<organism evidence="3 4">
    <name type="scientific">Xylona heveae (strain CBS 132557 / TC161)</name>
    <dbReference type="NCBI Taxonomy" id="1328760"/>
    <lineage>
        <taxon>Eukaryota</taxon>
        <taxon>Fungi</taxon>
        <taxon>Dikarya</taxon>
        <taxon>Ascomycota</taxon>
        <taxon>Pezizomycotina</taxon>
        <taxon>Xylonomycetes</taxon>
        <taxon>Xylonales</taxon>
        <taxon>Xylonaceae</taxon>
        <taxon>Xylona</taxon>
    </lineage>
</organism>
<dbReference type="InterPro" id="IPR011009">
    <property type="entry name" value="Kinase-like_dom_sf"/>
</dbReference>
<dbReference type="Gene3D" id="3.90.1200.10">
    <property type="match status" value="1"/>
</dbReference>
<dbReference type="AlphaFoldDB" id="A0A165J7R5"/>
<dbReference type="Proteomes" id="UP000076632">
    <property type="component" value="Unassembled WGS sequence"/>
</dbReference>
<feature type="domain" description="Aminoglycoside phosphotransferase" evidence="2">
    <location>
        <begin position="55"/>
        <end position="235"/>
    </location>
</feature>
<dbReference type="SUPFAM" id="SSF56112">
    <property type="entry name" value="Protein kinase-like (PK-like)"/>
    <property type="match status" value="1"/>
</dbReference>
<dbReference type="Pfam" id="PF01636">
    <property type="entry name" value="APH"/>
    <property type="match status" value="1"/>
</dbReference>
<dbReference type="EMBL" id="KV407454">
    <property type="protein sequence ID" value="KZF25860.1"/>
    <property type="molecule type" value="Genomic_DNA"/>
</dbReference>
<accession>A0A165J7R5</accession>
<reference evidence="3 4" key="1">
    <citation type="journal article" date="2016" name="Fungal Biol.">
        <title>The genome of Xylona heveae provides a window into fungal endophytism.</title>
        <authorList>
            <person name="Gazis R."/>
            <person name="Kuo A."/>
            <person name="Riley R."/>
            <person name="LaButti K."/>
            <person name="Lipzen A."/>
            <person name="Lin J."/>
            <person name="Amirebrahimi M."/>
            <person name="Hesse C.N."/>
            <person name="Spatafora J.W."/>
            <person name="Henrissat B."/>
            <person name="Hainaut M."/>
            <person name="Grigoriev I.V."/>
            <person name="Hibbett D.S."/>
        </authorList>
    </citation>
    <scope>NUCLEOTIDE SEQUENCE [LARGE SCALE GENOMIC DNA]</scope>
    <source>
        <strain evidence="3 4">TC161</strain>
    </source>
</reference>
<dbReference type="GeneID" id="28899694"/>
<dbReference type="InterPro" id="IPR051678">
    <property type="entry name" value="AGP_Transferase"/>
</dbReference>
<name>A0A165J7R5_XYLHT</name>
<keyword evidence="4" id="KW-1185">Reference proteome</keyword>
<evidence type="ECO:0000259" key="2">
    <source>
        <dbReference type="Pfam" id="PF01636"/>
    </source>
</evidence>
<dbReference type="GO" id="GO:0016301">
    <property type="term" value="F:kinase activity"/>
    <property type="evidence" value="ECO:0007669"/>
    <property type="project" value="UniProtKB-KW"/>
</dbReference>
<evidence type="ECO:0000313" key="4">
    <source>
        <dbReference type="Proteomes" id="UP000076632"/>
    </source>
</evidence>
<dbReference type="InterPro" id="IPR002575">
    <property type="entry name" value="Aminoglycoside_PTrfase"/>
</dbReference>
<gene>
    <name evidence="3" type="ORF">L228DRAFT_264303</name>
</gene>
<feature type="compositionally biased region" description="Polar residues" evidence="1">
    <location>
        <begin position="1"/>
        <end position="13"/>
    </location>
</feature>
<dbReference type="RefSeq" id="XP_018191415.1">
    <property type="nucleotide sequence ID" value="XM_018334557.1"/>
</dbReference>
<proteinExistence type="predicted"/>
<dbReference type="PANTHER" id="PTHR21310">
    <property type="entry name" value="AMINOGLYCOSIDE PHOSPHOTRANSFERASE-RELATED-RELATED"/>
    <property type="match status" value="1"/>
</dbReference>
<sequence length="283" mass="32224">MTQLDTSNPPSDILNDHTSSKSNTVNICPSKIGNQIWYYPRFNRVLKKGPEVKVSEADAMRLLSSKTRVPVPQVYASFEKDGRGYIIMAMAEGQPLWKMWDSIDEGKKQYLIDQLSTYVQDWRRLSADYYGSVGSGPCGDVFFQHLPAIGKSERTFGPYASRSEYNEGLIEALRNARPDGIWGEEEQSLADRIRSLVGEQKTFSHGDLYPDHIFVDNNFTITAIIDWGASGFSIPEREAFEATSRDNHPIWIEIAEAALPHMKREDYIFYDEFNEALRLYSGI</sequence>
<dbReference type="CDD" id="cd05120">
    <property type="entry name" value="APH_ChoK_like"/>
    <property type="match status" value="1"/>
</dbReference>
<evidence type="ECO:0000313" key="3">
    <source>
        <dbReference type="EMBL" id="KZF25860.1"/>
    </source>
</evidence>
<dbReference type="STRING" id="1328760.A0A165J7R5"/>
<dbReference type="OrthoDB" id="2906425at2759"/>
<keyword evidence="3" id="KW-0418">Kinase</keyword>